<evidence type="ECO:0000313" key="8">
    <source>
        <dbReference type="Proteomes" id="UP000243528"/>
    </source>
</evidence>
<evidence type="ECO:0000256" key="3">
    <source>
        <dbReference type="ARBA" id="ARBA00023163"/>
    </source>
</evidence>
<dbReference type="InterPro" id="IPR001647">
    <property type="entry name" value="HTH_TetR"/>
</dbReference>
<name>A0A2P8DXZ1_9ACTN</name>
<dbReference type="SUPFAM" id="SSF46689">
    <property type="entry name" value="Homeodomain-like"/>
    <property type="match status" value="1"/>
</dbReference>
<comment type="caution">
    <text evidence="7">The sequence shown here is derived from an EMBL/GenBank/DDBJ whole genome shotgun (WGS) entry which is preliminary data.</text>
</comment>
<reference evidence="7 8" key="1">
    <citation type="submission" date="2018-03" db="EMBL/GenBank/DDBJ databases">
        <title>Genomic Encyclopedia of Archaeal and Bacterial Type Strains, Phase II (KMG-II): from individual species to whole genera.</title>
        <authorList>
            <person name="Goeker M."/>
        </authorList>
    </citation>
    <scope>NUCLEOTIDE SEQUENCE [LARGE SCALE GENOMIC DNA]</scope>
    <source>
        <strain evidence="7 8">DSM 45211</strain>
    </source>
</reference>
<organism evidence="7 8">
    <name type="scientific">Haloactinopolyspora alba</name>
    <dbReference type="NCBI Taxonomy" id="648780"/>
    <lineage>
        <taxon>Bacteria</taxon>
        <taxon>Bacillati</taxon>
        <taxon>Actinomycetota</taxon>
        <taxon>Actinomycetes</taxon>
        <taxon>Jiangellales</taxon>
        <taxon>Jiangellaceae</taxon>
        <taxon>Haloactinopolyspora</taxon>
    </lineage>
</organism>
<feature type="region of interest" description="Disordered" evidence="5">
    <location>
        <begin position="1"/>
        <end position="26"/>
    </location>
</feature>
<dbReference type="InterPro" id="IPR009057">
    <property type="entry name" value="Homeodomain-like_sf"/>
</dbReference>
<dbReference type="Gene3D" id="1.10.357.10">
    <property type="entry name" value="Tetracycline Repressor, domain 2"/>
    <property type="match status" value="1"/>
</dbReference>
<dbReference type="Pfam" id="PF00440">
    <property type="entry name" value="TetR_N"/>
    <property type="match status" value="1"/>
</dbReference>
<dbReference type="AlphaFoldDB" id="A0A2P8DXZ1"/>
<evidence type="ECO:0000256" key="5">
    <source>
        <dbReference type="SAM" id="MobiDB-lite"/>
    </source>
</evidence>
<dbReference type="InterPro" id="IPR050109">
    <property type="entry name" value="HTH-type_TetR-like_transc_reg"/>
</dbReference>
<keyword evidence="8" id="KW-1185">Reference proteome</keyword>
<dbReference type="GO" id="GO:0003700">
    <property type="term" value="F:DNA-binding transcription factor activity"/>
    <property type="evidence" value="ECO:0007669"/>
    <property type="project" value="TreeGrafter"/>
</dbReference>
<dbReference type="Pfam" id="PF17754">
    <property type="entry name" value="TetR_C_14"/>
    <property type="match status" value="1"/>
</dbReference>
<dbReference type="GO" id="GO:0000976">
    <property type="term" value="F:transcription cis-regulatory region binding"/>
    <property type="evidence" value="ECO:0007669"/>
    <property type="project" value="TreeGrafter"/>
</dbReference>
<gene>
    <name evidence="7" type="ORF">CLV30_11144</name>
</gene>
<dbReference type="InterPro" id="IPR041347">
    <property type="entry name" value="MftR_C"/>
</dbReference>
<dbReference type="PRINTS" id="PR00455">
    <property type="entry name" value="HTHTETR"/>
</dbReference>
<protein>
    <submittedName>
        <fullName evidence="7">TetR family transcriptional regulator</fullName>
    </submittedName>
</protein>
<dbReference type="EMBL" id="PYGE01000011">
    <property type="protein sequence ID" value="PSL02089.1"/>
    <property type="molecule type" value="Genomic_DNA"/>
</dbReference>
<keyword evidence="2 4" id="KW-0238">DNA-binding</keyword>
<evidence type="ECO:0000256" key="4">
    <source>
        <dbReference type="PROSITE-ProRule" id="PRU00335"/>
    </source>
</evidence>
<dbReference type="Proteomes" id="UP000243528">
    <property type="component" value="Unassembled WGS sequence"/>
</dbReference>
<keyword evidence="1" id="KW-0805">Transcription regulation</keyword>
<feature type="DNA-binding region" description="H-T-H motif" evidence="4">
    <location>
        <begin position="50"/>
        <end position="69"/>
    </location>
</feature>
<dbReference type="PANTHER" id="PTHR30055">
    <property type="entry name" value="HTH-TYPE TRANSCRIPTIONAL REGULATOR RUTR"/>
    <property type="match status" value="1"/>
</dbReference>
<evidence type="ECO:0000259" key="6">
    <source>
        <dbReference type="PROSITE" id="PS50977"/>
    </source>
</evidence>
<dbReference type="PROSITE" id="PS01081">
    <property type="entry name" value="HTH_TETR_1"/>
    <property type="match status" value="1"/>
</dbReference>
<dbReference type="InterPro" id="IPR023772">
    <property type="entry name" value="DNA-bd_HTH_TetR-type_CS"/>
</dbReference>
<evidence type="ECO:0000256" key="1">
    <source>
        <dbReference type="ARBA" id="ARBA00023015"/>
    </source>
</evidence>
<evidence type="ECO:0000313" key="7">
    <source>
        <dbReference type="EMBL" id="PSL02089.1"/>
    </source>
</evidence>
<keyword evidence="3" id="KW-0804">Transcription</keyword>
<sequence length="208" mass="22617">MRNLHGMVPDTGRTPHAGTDLRERRRLSTRREITRQAVDLVLEHGLAEVTVEDIAGAAGISPRTFFNYFPSKKAALVCGPEPLSDDIVEQFVADRETPLLDALQALFVENGALSPDIRDGVRSVQRLLARYPELMPALHESIAEFESTVAGAVARRLGVDEHDDRPVVAAAVSSALLRVAVTKHSGETESPLEQDIADSFTALRAVMA</sequence>
<evidence type="ECO:0000256" key="2">
    <source>
        <dbReference type="ARBA" id="ARBA00023125"/>
    </source>
</evidence>
<dbReference type="OrthoDB" id="3787664at2"/>
<feature type="domain" description="HTH tetR-type" evidence="6">
    <location>
        <begin position="27"/>
        <end position="87"/>
    </location>
</feature>
<dbReference type="PROSITE" id="PS50977">
    <property type="entry name" value="HTH_TETR_2"/>
    <property type="match status" value="1"/>
</dbReference>
<dbReference type="PANTHER" id="PTHR30055:SF238">
    <property type="entry name" value="MYCOFACTOCIN BIOSYNTHESIS TRANSCRIPTIONAL REGULATOR MFTR-RELATED"/>
    <property type="match status" value="1"/>
</dbReference>
<proteinExistence type="predicted"/>
<accession>A0A2P8DXZ1</accession>